<dbReference type="InterPro" id="IPR024983">
    <property type="entry name" value="CHAT_dom"/>
</dbReference>
<evidence type="ECO:0000259" key="2">
    <source>
        <dbReference type="Pfam" id="PF12770"/>
    </source>
</evidence>
<evidence type="ECO:0000256" key="1">
    <source>
        <dbReference type="SAM" id="MobiDB-lite"/>
    </source>
</evidence>
<feature type="domain" description="CHAT" evidence="2">
    <location>
        <begin position="555"/>
        <end position="811"/>
    </location>
</feature>
<accession>A0A8H8NR80</accession>
<dbReference type="InterPro" id="IPR011990">
    <property type="entry name" value="TPR-like_helical_dom_sf"/>
</dbReference>
<dbReference type="AlphaFoldDB" id="A0A8H8NR80"/>
<gene>
    <name evidence="3" type="ORF">RhiXN_03420</name>
</gene>
<dbReference type="GeneID" id="67025700"/>
<dbReference type="Proteomes" id="UP000650533">
    <property type="component" value="Chromosome 3"/>
</dbReference>
<dbReference type="PANTHER" id="PTHR10098">
    <property type="entry name" value="RAPSYN-RELATED"/>
    <property type="match status" value="1"/>
</dbReference>
<dbReference type="PANTHER" id="PTHR10098:SF108">
    <property type="entry name" value="TETRATRICOPEPTIDE REPEAT PROTEIN 28"/>
    <property type="match status" value="1"/>
</dbReference>
<evidence type="ECO:0000313" key="3">
    <source>
        <dbReference type="EMBL" id="QRW18496.1"/>
    </source>
</evidence>
<reference evidence="3" key="1">
    <citation type="submission" date="2020-05" db="EMBL/GenBank/DDBJ databases">
        <title>Evolutionary and genomic comparisons of hybrid uninucleate and nonhybrid Rhizoctonia fungi.</title>
        <authorList>
            <person name="Li C."/>
            <person name="Chen X."/>
        </authorList>
    </citation>
    <scope>NUCLEOTIDE SEQUENCE</scope>
    <source>
        <strain evidence="3">AG-1 IA</strain>
    </source>
</reference>
<dbReference type="InterPro" id="IPR019734">
    <property type="entry name" value="TPR_rpt"/>
</dbReference>
<dbReference type="SUPFAM" id="SSF48452">
    <property type="entry name" value="TPR-like"/>
    <property type="match status" value="1"/>
</dbReference>
<feature type="region of interest" description="Disordered" evidence="1">
    <location>
        <begin position="495"/>
        <end position="522"/>
    </location>
</feature>
<dbReference type="EMBL" id="CP059660">
    <property type="protein sequence ID" value="QRW18496.1"/>
    <property type="molecule type" value="Genomic_DNA"/>
</dbReference>
<dbReference type="Gene3D" id="1.25.40.10">
    <property type="entry name" value="Tetratricopeptide repeat domain"/>
    <property type="match status" value="2"/>
</dbReference>
<name>A0A8H8NR80_9AGAM</name>
<dbReference type="RefSeq" id="XP_043178733.1">
    <property type="nucleotide sequence ID" value="XM_043323237.1"/>
</dbReference>
<proteinExistence type="predicted"/>
<sequence length="812" mass="90634">MEDSLKEIEEDIQYLLHALTSIEDDDSDSSLSLLAALGSSHELRFDLLGTLEDLQEAIEFRSKALALTPEDDPELSYLLAAQGVSLTKRFESQETKESEHFDHAIKYGCISILLIPNSHSKNLLDIVNSGSKYRYMLRDHGEPEDLKVAIEYQRHALNLAPDDHEIEAKWLSNIGITYKDLYRRLGGIEDLEKSIECETRALALTPDIDLNLFLRLANVGISHSCRYVRLGNLADLENAKEYYSKALTLARDDHPHYPITLANLGLVHKSLFECQGRLENLDEAIKLQTQALGIIPDGHPNIPLQHYALLNTFLLRNPGPFNYSDYRLAAQALAQAPRARFRHTLRLLNFYLNLRAPEAASVAIGYSKYALALEWLEQARCVVWNQNFALRAPIDELKSTYPDVASKLQDISSRLHAANFQESESQTGASVLDMPHDQISQEHRRLGIEYNKLVTQIRMLPGFSDFLRPTKVQELVRAARHGPIVVLNCHNDQSDALQSSKNPLRNGKVTPEQRERTPTNKTTANCARRGRRLRMGIDHSWYDIVRPILQFLGYMGNIPHITWCPTGILSSLPFHAAGDYNRNREKVFDYVVSSYTPTVTSLLAYNPKSLGSDSGVLAIGQGDTPGHSPLPGTIEELASIKAHTQGKVKYSQFVGDQATIGAVLDAMEQHDWVHLACHAHQNIRDPLWSGFFLHDGTLDLSSINKRLFKNKGLAFLSACQTATGDEEVPDEAVHLASGLLMAGYSSVIATLWSIVDDDAPFVADRVYNELMEGGTLGNGKAGKALHSAVAALRTEVGEREFGRWVPYIHLGL</sequence>
<organism evidence="3 4">
    <name type="scientific">Rhizoctonia solani</name>
    <dbReference type="NCBI Taxonomy" id="456999"/>
    <lineage>
        <taxon>Eukaryota</taxon>
        <taxon>Fungi</taxon>
        <taxon>Dikarya</taxon>
        <taxon>Basidiomycota</taxon>
        <taxon>Agaricomycotina</taxon>
        <taxon>Agaricomycetes</taxon>
        <taxon>Cantharellales</taxon>
        <taxon>Ceratobasidiaceae</taxon>
        <taxon>Rhizoctonia</taxon>
    </lineage>
</organism>
<evidence type="ECO:0000313" key="4">
    <source>
        <dbReference type="Proteomes" id="UP000650533"/>
    </source>
</evidence>
<dbReference type="Pfam" id="PF13181">
    <property type="entry name" value="TPR_8"/>
    <property type="match status" value="1"/>
</dbReference>
<protein>
    <submittedName>
        <fullName evidence="3">CHAT domain protein</fullName>
    </submittedName>
</protein>
<dbReference type="KEGG" id="rsx:RhiXN_03420"/>
<dbReference type="Pfam" id="PF12770">
    <property type="entry name" value="CHAT"/>
    <property type="match status" value="1"/>
</dbReference>